<dbReference type="PANTHER" id="PTHR34599">
    <property type="entry name" value="PEROXIDASE-RELATED"/>
    <property type="match status" value="1"/>
</dbReference>
<dbReference type="PANTHER" id="PTHR34599:SF2">
    <property type="entry name" value="TRAF-TYPE DOMAIN-CONTAINING PROTEIN"/>
    <property type="match status" value="1"/>
</dbReference>
<gene>
    <name evidence="1" type="ORF">WJX75_007519</name>
</gene>
<dbReference type="Proteomes" id="UP001491310">
    <property type="component" value="Unassembled WGS sequence"/>
</dbReference>
<protein>
    <recommendedName>
        <fullName evidence="3">Phosphatidic acid phosphatase type 2/haloperoxidase domain-containing protein</fullName>
    </recommendedName>
</protein>
<evidence type="ECO:0000313" key="2">
    <source>
        <dbReference type="Proteomes" id="UP001491310"/>
    </source>
</evidence>
<dbReference type="Gene3D" id="1.10.606.20">
    <property type="match status" value="1"/>
</dbReference>
<evidence type="ECO:0000313" key="1">
    <source>
        <dbReference type="EMBL" id="KAK9918854.1"/>
    </source>
</evidence>
<name>A0ABR2Z4J0_9CHLO</name>
<organism evidence="1 2">
    <name type="scientific">Coccomyxa subellipsoidea</name>
    <dbReference type="NCBI Taxonomy" id="248742"/>
    <lineage>
        <taxon>Eukaryota</taxon>
        <taxon>Viridiplantae</taxon>
        <taxon>Chlorophyta</taxon>
        <taxon>core chlorophytes</taxon>
        <taxon>Trebouxiophyceae</taxon>
        <taxon>Trebouxiophyceae incertae sedis</taxon>
        <taxon>Coccomyxaceae</taxon>
        <taxon>Coccomyxa</taxon>
    </lineage>
</organism>
<evidence type="ECO:0008006" key="3">
    <source>
        <dbReference type="Google" id="ProtNLM"/>
    </source>
</evidence>
<dbReference type="SUPFAM" id="SSF48317">
    <property type="entry name" value="Acid phosphatase/Vanadium-dependent haloperoxidase"/>
    <property type="match status" value="1"/>
</dbReference>
<dbReference type="InterPro" id="IPR036938">
    <property type="entry name" value="PAP2/HPO_sf"/>
</dbReference>
<keyword evidence="2" id="KW-1185">Reference proteome</keyword>
<dbReference type="InterPro" id="IPR052559">
    <property type="entry name" value="V-haloperoxidase"/>
</dbReference>
<sequence>MVEAWQGAYKGVGIINGSCWLPYQETTFVTPPFAGYVSGHSAFSGAAAEFLQLCFGSDSFQGPSCNLPEEGKSLYEPRLVKGQAGYVAGLTDIPNTGSRSKGSSPAQDVVMCWHTYTEAALQAGISRIMGGIHIRSDNADGMRSGREVGLLVFQEASKLWATGATQDDP</sequence>
<accession>A0ABR2Z4J0</accession>
<comment type="caution">
    <text evidence="1">The sequence shown here is derived from an EMBL/GenBank/DDBJ whole genome shotgun (WGS) entry which is preliminary data.</text>
</comment>
<reference evidence="1 2" key="1">
    <citation type="journal article" date="2024" name="Nat. Commun.">
        <title>Phylogenomics reveals the evolutionary origins of lichenization in chlorophyte algae.</title>
        <authorList>
            <person name="Puginier C."/>
            <person name="Libourel C."/>
            <person name="Otte J."/>
            <person name="Skaloud P."/>
            <person name="Haon M."/>
            <person name="Grisel S."/>
            <person name="Petersen M."/>
            <person name="Berrin J.G."/>
            <person name="Delaux P.M."/>
            <person name="Dal Grande F."/>
            <person name="Keller J."/>
        </authorList>
    </citation>
    <scope>NUCLEOTIDE SEQUENCE [LARGE SCALE GENOMIC DNA]</scope>
    <source>
        <strain evidence="1 2">SAG 216-7</strain>
    </source>
</reference>
<dbReference type="EMBL" id="JALJOT010000001">
    <property type="protein sequence ID" value="KAK9918854.1"/>
    <property type="molecule type" value="Genomic_DNA"/>
</dbReference>
<proteinExistence type="predicted"/>